<reference evidence="4" key="1">
    <citation type="submission" date="2022-08" db="EMBL/GenBank/DDBJ databases">
        <authorList>
            <person name="Kallberg Y."/>
            <person name="Tangrot J."/>
            <person name="Rosling A."/>
        </authorList>
    </citation>
    <scope>NUCLEOTIDE SEQUENCE</scope>
    <source>
        <strain evidence="4">Wild A</strain>
    </source>
</reference>
<comment type="caution">
    <text evidence="4">The sequence shown here is derived from an EMBL/GenBank/DDBJ whole genome shotgun (WGS) entry which is preliminary data.</text>
</comment>
<keyword evidence="5" id="KW-1185">Reference proteome</keyword>
<dbReference type="EMBL" id="CAMKVN010007156">
    <property type="protein sequence ID" value="CAI2191165.1"/>
    <property type="molecule type" value="Genomic_DNA"/>
</dbReference>
<name>A0A9W4T3K6_9GLOM</name>
<dbReference type="SUPFAM" id="SSF117281">
    <property type="entry name" value="Kelch motif"/>
    <property type="match status" value="1"/>
</dbReference>
<dbReference type="AlphaFoldDB" id="A0A9W4T3K6"/>
<evidence type="ECO:0000256" key="1">
    <source>
        <dbReference type="ARBA" id="ARBA00022441"/>
    </source>
</evidence>
<protein>
    <submittedName>
        <fullName evidence="4">9876_t:CDS:1</fullName>
    </submittedName>
</protein>
<dbReference type="PANTHER" id="PTHR46093">
    <property type="entry name" value="ACYL-COA-BINDING DOMAIN-CONTAINING PROTEIN 5"/>
    <property type="match status" value="1"/>
</dbReference>
<dbReference type="Gene3D" id="2.120.10.80">
    <property type="entry name" value="Kelch-type beta propeller"/>
    <property type="match status" value="2"/>
</dbReference>
<evidence type="ECO:0000259" key="3">
    <source>
        <dbReference type="Pfam" id="PF24981"/>
    </source>
</evidence>
<dbReference type="Proteomes" id="UP001153678">
    <property type="component" value="Unassembled WGS sequence"/>
</dbReference>
<keyword evidence="2" id="KW-0677">Repeat</keyword>
<accession>A0A9W4T3K6</accession>
<evidence type="ECO:0000313" key="5">
    <source>
        <dbReference type="Proteomes" id="UP001153678"/>
    </source>
</evidence>
<evidence type="ECO:0000313" key="4">
    <source>
        <dbReference type="EMBL" id="CAI2191165.1"/>
    </source>
</evidence>
<gene>
    <name evidence="4" type="ORF">FWILDA_LOCUS14939</name>
</gene>
<keyword evidence="1" id="KW-0880">Kelch repeat</keyword>
<evidence type="ECO:0000256" key="2">
    <source>
        <dbReference type="ARBA" id="ARBA00022737"/>
    </source>
</evidence>
<dbReference type="PANTHER" id="PTHR46093:SF18">
    <property type="entry name" value="FIBRONECTIN TYPE-III DOMAIN-CONTAINING PROTEIN"/>
    <property type="match status" value="1"/>
</dbReference>
<proteinExistence type="predicted"/>
<dbReference type="InterPro" id="IPR015915">
    <property type="entry name" value="Kelch-typ_b-propeller"/>
</dbReference>
<feature type="domain" description="Attractin/MKLN-like beta-propeller" evidence="3">
    <location>
        <begin position="9"/>
        <end position="179"/>
    </location>
</feature>
<feature type="non-terminal residue" evidence="4">
    <location>
        <position position="1"/>
    </location>
</feature>
<dbReference type="OrthoDB" id="432528at2759"/>
<organism evidence="4 5">
    <name type="scientific">Funneliformis geosporum</name>
    <dbReference type="NCBI Taxonomy" id="1117311"/>
    <lineage>
        <taxon>Eukaryota</taxon>
        <taxon>Fungi</taxon>
        <taxon>Fungi incertae sedis</taxon>
        <taxon>Mucoromycota</taxon>
        <taxon>Glomeromycotina</taxon>
        <taxon>Glomeromycetes</taxon>
        <taxon>Glomerales</taxon>
        <taxon>Glomeraceae</taxon>
        <taxon>Funneliformis</taxon>
    </lineage>
</organism>
<dbReference type="Pfam" id="PF24981">
    <property type="entry name" value="Beta-prop_ATRN-LZTR1"/>
    <property type="match status" value="1"/>
</dbReference>
<sequence length="199" mass="22014">SFRVETLNLGRFGHSTVLVDNKLYFFGGSLGPCTNDVFYLDLSQQFNAENPPWTDLTSNSGIGFKIMRNQNNEDSFISLVYEFNLKSGQWIIPVIKGNVPARRREFQAVADDLGSIYVFGGGADKSIGSNITQIFNDMAILNTVNLTWSYGPIVNAPTPRVDYTATLLSDGVIVYIGGREYIYGVFAVVDAMTIDLELL</sequence>
<dbReference type="InterPro" id="IPR056737">
    <property type="entry name" value="Beta-prop_ATRN-MKLN-like"/>
</dbReference>